<dbReference type="Pfam" id="PF01832">
    <property type="entry name" value="Glucosaminidase"/>
    <property type="match status" value="1"/>
</dbReference>
<proteinExistence type="predicted"/>
<organism evidence="3 4">
    <name type="scientific">Aneurinibacillus aneurinilyticus</name>
    <name type="common">Bacillus aneurinolyticus</name>
    <dbReference type="NCBI Taxonomy" id="1391"/>
    <lineage>
        <taxon>Bacteria</taxon>
        <taxon>Bacillati</taxon>
        <taxon>Bacillota</taxon>
        <taxon>Bacilli</taxon>
        <taxon>Bacillales</taxon>
        <taxon>Paenibacillaceae</taxon>
        <taxon>Aneurinibacillus group</taxon>
        <taxon>Aneurinibacillus</taxon>
    </lineage>
</organism>
<protein>
    <submittedName>
        <fullName evidence="3">Glucosaminidase domain-containing protein</fullName>
    </submittedName>
</protein>
<comment type="caution">
    <text evidence="3">The sequence shown here is derived from an EMBL/GenBank/DDBJ whole genome shotgun (WGS) entry which is preliminary data.</text>
</comment>
<name>A0A848CXU7_ANEAE</name>
<dbReference type="GO" id="GO:0004040">
    <property type="term" value="F:amidase activity"/>
    <property type="evidence" value="ECO:0007669"/>
    <property type="project" value="InterPro"/>
</dbReference>
<feature type="chain" id="PRO_5038338093" evidence="1">
    <location>
        <begin position="25"/>
        <end position="218"/>
    </location>
</feature>
<dbReference type="AlphaFoldDB" id="A0A848CXU7"/>
<evidence type="ECO:0000259" key="2">
    <source>
        <dbReference type="Pfam" id="PF01832"/>
    </source>
</evidence>
<dbReference type="EMBL" id="JABAGO010000025">
    <property type="protein sequence ID" value="NME99299.1"/>
    <property type="molecule type" value="Genomic_DNA"/>
</dbReference>
<reference evidence="3 4" key="1">
    <citation type="submission" date="2020-04" db="EMBL/GenBank/DDBJ databases">
        <authorList>
            <person name="Hitch T.C.A."/>
            <person name="Wylensek D."/>
            <person name="Clavel T."/>
        </authorList>
    </citation>
    <scope>NUCLEOTIDE SEQUENCE [LARGE SCALE GENOMIC DNA]</scope>
    <source>
        <strain evidence="3 4">WB01_D5_05</strain>
    </source>
</reference>
<keyword evidence="1" id="KW-0732">Signal</keyword>
<evidence type="ECO:0000256" key="1">
    <source>
        <dbReference type="SAM" id="SignalP"/>
    </source>
</evidence>
<sequence length="218" mass="23524">MYMLKKLTLTTAAISLMYIGGAITASDKNIAYAENNTVPVAPASLQSPSEGKQPILGASVATEEQLLAFARSVNPDFPADLPKLYIEIGNTYGIRGDIAFCQMIKETGYHRFGGIVDANQYNYAGIGAVGNSKTNKGNFFLSPEQGVRAHIQHLYAYASTGDLPEGEPLVDPRFNYVTRGIAPNWQNLNGKWAVPGKGYGEEILKIYSKVLSTPAASK</sequence>
<evidence type="ECO:0000313" key="3">
    <source>
        <dbReference type="EMBL" id="NME99299.1"/>
    </source>
</evidence>
<dbReference type="InterPro" id="IPR002901">
    <property type="entry name" value="MGlyc_endo_b_GlcNAc-like_dom"/>
</dbReference>
<feature type="domain" description="Mannosyl-glycoprotein endo-beta-N-acetylglucosamidase-like" evidence="2">
    <location>
        <begin position="84"/>
        <end position="165"/>
    </location>
</feature>
<gene>
    <name evidence="3" type="ORF">HF838_13610</name>
</gene>
<feature type="signal peptide" evidence="1">
    <location>
        <begin position="1"/>
        <end position="24"/>
    </location>
</feature>
<accession>A0A848CXU7</accession>
<dbReference type="Proteomes" id="UP000561326">
    <property type="component" value="Unassembled WGS sequence"/>
</dbReference>
<evidence type="ECO:0000313" key="4">
    <source>
        <dbReference type="Proteomes" id="UP000561326"/>
    </source>
</evidence>